<comment type="caution">
    <text evidence="1">The sequence shown here is derived from an EMBL/GenBank/DDBJ whole genome shotgun (WGS) entry which is preliminary data.</text>
</comment>
<keyword evidence="2" id="KW-1185">Reference proteome</keyword>
<dbReference type="EMBL" id="PZKC01000002">
    <property type="protein sequence ID" value="PTD97615.1"/>
    <property type="molecule type" value="Genomic_DNA"/>
</dbReference>
<protein>
    <submittedName>
        <fullName evidence="1">Uncharacterized protein</fullName>
    </submittedName>
</protein>
<dbReference type="RefSeq" id="WP_107492135.1">
    <property type="nucleotide sequence ID" value="NZ_PZKC01000002.1"/>
</dbReference>
<proteinExistence type="predicted"/>
<gene>
    <name evidence="1" type="ORF">C8261_02755</name>
</gene>
<name>A0A2T4IIL3_9RHOO</name>
<dbReference type="AlphaFoldDB" id="A0A2T4IIL3"/>
<sequence>MLAVIGVFALLAVQLSARQVADRDRESAERALGEAHAAVLGFIFAHDRLPCPDTTGDGNENCGTEVGRLPWRAVGMTAGSGGELRYGVYHGAVSLSTPTPRQSTLTLHGSALLASYLPPIASGRGLDLCAALRAASLAPDANRLRVRHSNGNTAPVAFALAHSMHRDGDGDGNPFDGIHGAADAIFEAPTRALDASYSDRVVAADFDVLWGRLSCSETVASAAHAHPNHAASAAMLAQSWVDYATQLDILHDVAKAKMASAAAAPLIAAGGAAKSSGDMTNKIAQTLISLGTLGPALITAASLAAISNAAAIVASFGSPIAAGIALAEAERVAGEAQTYLAPAAALRDSIRTNATAVHAAGLFDQPVGLIP</sequence>
<accession>A0A2T4IIL3</accession>
<dbReference type="OrthoDB" id="6038212at2"/>
<dbReference type="Proteomes" id="UP000241193">
    <property type="component" value="Unassembled WGS sequence"/>
</dbReference>
<evidence type="ECO:0000313" key="2">
    <source>
        <dbReference type="Proteomes" id="UP000241193"/>
    </source>
</evidence>
<reference evidence="1 2" key="1">
    <citation type="submission" date="2018-03" db="EMBL/GenBank/DDBJ databases">
        <authorList>
            <person name="Keele B.F."/>
        </authorList>
    </citation>
    <scope>NUCLEOTIDE SEQUENCE [LARGE SCALE GENOMIC DNA]</scope>
    <source>
        <strain evidence="1 2">D20</strain>
    </source>
</reference>
<evidence type="ECO:0000313" key="1">
    <source>
        <dbReference type="EMBL" id="PTD97615.1"/>
    </source>
</evidence>
<reference evidence="1 2" key="2">
    <citation type="submission" date="2018-04" db="EMBL/GenBank/DDBJ databases">
        <title>Thauera lacus sp. nov., isolated from an saline lake in Inner Mongolia, China.</title>
        <authorList>
            <person name="Liang Q.-Y."/>
        </authorList>
    </citation>
    <scope>NUCLEOTIDE SEQUENCE [LARGE SCALE GENOMIC DNA]</scope>
    <source>
        <strain evidence="1 2">D20</strain>
    </source>
</reference>
<organism evidence="1 2">
    <name type="scientific">Pseudothauera lacus</name>
    <dbReference type="NCBI Taxonomy" id="2136175"/>
    <lineage>
        <taxon>Bacteria</taxon>
        <taxon>Pseudomonadati</taxon>
        <taxon>Pseudomonadota</taxon>
        <taxon>Betaproteobacteria</taxon>
        <taxon>Rhodocyclales</taxon>
        <taxon>Zoogloeaceae</taxon>
        <taxon>Pseudothauera</taxon>
    </lineage>
</organism>